<evidence type="ECO:0000313" key="3">
    <source>
        <dbReference type="Proteomes" id="UP000030854"/>
    </source>
</evidence>
<gene>
    <name evidence="2" type="ORF">EV44_g3363</name>
</gene>
<name>A0A0B1P7N4_UNCNE</name>
<accession>A0A0B1P7N4</accession>
<dbReference type="AlphaFoldDB" id="A0A0B1P7N4"/>
<reference evidence="2 3" key="1">
    <citation type="journal article" date="2014" name="BMC Genomics">
        <title>Adaptive genomic structural variation in the grape powdery mildew pathogen, Erysiphe necator.</title>
        <authorList>
            <person name="Jones L."/>
            <person name="Riaz S."/>
            <person name="Morales-Cruz A."/>
            <person name="Amrine K.C."/>
            <person name="McGuire B."/>
            <person name="Gubler W.D."/>
            <person name="Walker M.A."/>
            <person name="Cantu D."/>
        </authorList>
    </citation>
    <scope>NUCLEOTIDE SEQUENCE [LARGE SCALE GENOMIC DNA]</scope>
    <source>
        <strain evidence="3">c</strain>
    </source>
</reference>
<dbReference type="Proteomes" id="UP000030854">
    <property type="component" value="Unassembled WGS sequence"/>
</dbReference>
<keyword evidence="3" id="KW-1185">Reference proteome</keyword>
<feature type="compositionally biased region" description="Polar residues" evidence="1">
    <location>
        <begin position="1"/>
        <end position="12"/>
    </location>
</feature>
<evidence type="ECO:0000256" key="1">
    <source>
        <dbReference type="SAM" id="MobiDB-lite"/>
    </source>
</evidence>
<sequence>MQNITSSNSKVSKPSWAEMAGALENGQNFSLKKQMTRAGPPSGQSKEDRRVIIRLGPDHEARKASPFELPQKIQQLIPDRTFIADVWTVPSGAAILAPTPAKAAALLQYKGAIENRFGNKNVERC</sequence>
<protein>
    <submittedName>
        <fullName evidence="2">Uncharacterized protein</fullName>
    </submittedName>
</protein>
<organism evidence="2 3">
    <name type="scientific">Uncinula necator</name>
    <name type="common">Grape powdery mildew</name>
    <dbReference type="NCBI Taxonomy" id="52586"/>
    <lineage>
        <taxon>Eukaryota</taxon>
        <taxon>Fungi</taxon>
        <taxon>Dikarya</taxon>
        <taxon>Ascomycota</taxon>
        <taxon>Pezizomycotina</taxon>
        <taxon>Leotiomycetes</taxon>
        <taxon>Erysiphales</taxon>
        <taxon>Erysiphaceae</taxon>
        <taxon>Erysiphe</taxon>
    </lineage>
</organism>
<dbReference type="EMBL" id="JNVN01001504">
    <property type="protein sequence ID" value="KHJ33325.1"/>
    <property type="molecule type" value="Genomic_DNA"/>
</dbReference>
<evidence type="ECO:0000313" key="2">
    <source>
        <dbReference type="EMBL" id="KHJ33325.1"/>
    </source>
</evidence>
<proteinExistence type="predicted"/>
<dbReference type="HOGENOM" id="CLU_177979_0_0_1"/>
<feature type="region of interest" description="Disordered" evidence="1">
    <location>
        <begin position="1"/>
        <end position="50"/>
    </location>
</feature>
<comment type="caution">
    <text evidence="2">The sequence shown here is derived from an EMBL/GenBank/DDBJ whole genome shotgun (WGS) entry which is preliminary data.</text>
</comment>